<feature type="region of interest" description="Disordered" evidence="2">
    <location>
        <begin position="1"/>
        <end position="73"/>
    </location>
</feature>
<dbReference type="AlphaFoldDB" id="A0A9Q3PF76"/>
<keyword evidence="4" id="KW-1185">Reference proteome</keyword>
<feature type="coiled-coil region" evidence="1">
    <location>
        <begin position="126"/>
        <end position="160"/>
    </location>
</feature>
<dbReference type="EMBL" id="AVOT02065890">
    <property type="protein sequence ID" value="MBW0557856.1"/>
    <property type="molecule type" value="Genomic_DNA"/>
</dbReference>
<comment type="caution">
    <text evidence="3">The sequence shown here is derived from an EMBL/GenBank/DDBJ whole genome shotgun (WGS) entry which is preliminary data.</text>
</comment>
<protein>
    <submittedName>
        <fullName evidence="3">Uncharacterized protein</fullName>
    </submittedName>
</protein>
<name>A0A9Q3PF76_9BASI</name>
<feature type="compositionally biased region" description="Polar residues" evidence="2">
    <location>
        <begin position="55"/>
        <end position="65"/>
    </location>
</feature>
<evidence type="ECO:0000256" key="1">
    <source>
        <dbReference type="SAM" id="Coils"/>
    </source>
</evidence>
<dbReference type="Proteomes" id="UP000765509">
    <property type="component" value="Unassembled WGS sequence"/>
</dbReference>
<feature type="compositionally biased region" description="Polar residues" evidence="2">
    <location>
        <begin position="1"/>
        <end position="11"/>
    </location>
</feature>
<gene>
    <name evidence="3" type="ORF">O181_097571</name>
</gene>
<proteinExistence type="predicted"/>
<organism evidence="3 4">
    <name type="scientific">Austropuccinia psidii MF-1</name>
    <dbReference type="NCBI Taxonomy" id="1389203"/>
    <lineage>
        <taxon>Eukaryota</taxon>
        <taxon>Fungi</taxon>
        <taxon>Dikarya</taxon>
        <taxon>Basidiomycota</taxon>
        <taxon>Pucciniomycotina</taxon>
        <taxon>Pucciniomycetes</taxon>
        <taxon>Pucciniales</taxon>
        <taxon>Sphaerophragmiaceae</taxon>
        <taxon>Austropuccinia</taxon>
    </lineage>
</organism>
<keyword evidence="1" id="KW-0175">Coiled coil</keyword>
<accession>A0A9Q3PF76</accession>
<evidence type="ECO:0000313" key="4">
    <source>
        <dbReference type="Proteomes" id="UP000765509"/>
    </source>
</evidence>
<sequence>MNICGMNSNGMQLGDFKQEQSQENNDLKNENDWNRCGDNEGENGNSDMEEEGKPNDNTQGTNAERNQPVPLSFGHNIHASAKRNLFRAISQESRTSLKSTRCDWGFLKNMNNNMQGMLFSLIIMIQKNQERAEERNRRQMERYEEQHLQEERRCVEYEAC</sequence>
<evidence type="ECO:0000256" key="2">
    <source>
        <dbReference type="SAM" id="MobiDB-lite"/>
    </source>
</evidence>
<reference evidence="3" key="1">
    <citation type="submission" date="2021-03" db="EMBL/GenBank/DDBJ databases">
        <title>Draft genome sequence of rust myrtle Austropuccinia psidii MF-1, a brazilian biotype.</title>
        <authorList>
            <person name="Quecine M.C."/>
            <person name="Pachon D.M.R."/>
            <person name="Bonatelli M.L."/>
            <person name="Correr F.H."/>
            <person name="Franceschini L.M."/>
            <person name="Leite T.F."/>
            <person name="Margarido G.R.A."/>
            <person name="Almeida C.A."/>
            <person name="Ferrarezi J.A."/>
            <person name="Labate C.A."/>
        </authorList>
    </citation>
    <scope>NUCLEOTIDE SEQUENCE</scope>
    <source>
        <strain evidence="3">MF-1</strain>
    </source>
</reference>
<evidence type="ECO:0000313" key="3">
    <source>
        <dbReference type="EMBL" id="MBW0557856.1"/>
    </source>
</evidence>
<feature type="compositionally biased region" description="Basic and acidic residues" evidence="2">
    <location>
        <begin position="16"/>
        <end position="38"/>
    </location>
</feature>